<evidence type="ECO:0000256" key="1">
    <source>
        <dbReference type="SAM" id="MobiDB-lite"/>
    </source>
</evidence>
<dbReference type="GO" id="GO:0006433">
    <property type="term" value="P:prolyl-tRNA aminoacylation"/>
    <property type="evidence" value="ECO:0007669"/>
    <property type="project" value="InterPro"/>
</dbReference>
<keyword evidence="4" id="KW-1185">Reference proteome</keyword>
<dbReference type="GO" id="GO:0005737">
    <property type="term" value="C:cytoplasm"/>
    <property type="evidence" value="ECO:0007669"/>
    <property type="project" value="InterPro"/>
</dbReference>
<feature type="region of interest" description="Disordered" evidence="1">
    <location>
        <begin position="73"/>
        <end position="100"/>
    </location>
</feature>
<feature type="compositionally biased region" description="Polar residues" evidence="1">
    <location>
        <begin position="73"/>
        <end position="86"/>
    </location>
</feature>
<dbReference type="Gramene" id="AUR62027147-RA">
    <property type="protein sequence ID" value="AUR62027147-RA:cds"/>
    <property type="gene ID" value="AUR62027147"/>
</dbReference>
<dbReference type="Proteomes" id="UP000596660">
    <property type="component" value="Unplaced"/>
</dbReference>
<evidence type="ECO:0000256" key="2">
    <source>
        <dbReference type="SAM" id="SignalP"/>
    </source>
</evidence>
<sequence length="100" mass="11092">MGKGKGSDDKGMLALLLVAWVTKSWQSDLEVPIAIRPTSETVMYPYYSKWIRGHRDLPLRLNQWCNCYGSKYGSTDSSVHSASKATNHGPATKQRAAATF</sequence>
<feature type="signal peptide" evidence="2">
    <location>
        <begin position="1"/>
        <end position="26"/>
    </location>
</feature>
<name>A0A803MCF4_CHEQI</name>
<dbReference type="GO" id="GO:0005524">
    <property type="term" value="F:ATP binding"/>
    <property type="evidence" value="ECO:0007669"/>
    <property type="project" value="InterPro"/>
</dbReference>
<dbReference type="SUPFAM" id="SSF55681">
    <property type="entry name" value="Class II aaRS and biotin synthetases"/>
    <property type="match status" value="1"/>
</dbReference>
<reference evidence="3" key="1">
    <citation type="journal article" date="2017" name="Nature">
        <title>The genome of Chenopodium quinoa.</title>
        <authorList>
            <person name="Jarvis D.E."/>
            <person name="Ho Y.S."/>
            <person name="Lightfoot D.J."/>
            <person name="Schmoeckel S.M."/>
            <person name="Li B."/>
            <person name="Borm T.J.A."/>
            <person name="Ohyanagi H."/>
            <person name="Mineta K."/>
            <person name="Michell C.T."/>
            <person name="Saber N."/>
            <person name="Kharbatia N.M."/>
            <person name="Rupper R.R."/>
            <person name="Sharp A.R."/>
            <person name="Dally N."/>
            <person name="Boughton B.A."/>
            <person name="Woo Y.H."/>
            <person name="Gao G."/>
            <person name="Schijlen E.G.W.M."/>
            <person name="Guo X."/>
            <person name="Momin A.A."/>
            <person name="Negrao S."/>
            <person name="Al-Babili S."/>
            <person name="Gehring C."/>
            <person name="Roessner U."/>
            <person name="Jung C."/>
            <person name="Murphy K."/>
            <person name="Arold S.T."/>
            <person name="Gojobori T."/>
            <person name="van der Linden C.G."/>
            <person name="van Loo E.N."/>
            <person name="Jellen E.N."/>
            <person name="Maughan P.J."/>
            <person name="Tester M."/>
        </authorList>
    </citation>
    <scope>NUCLEOTIDE SEQUENCE [LARGE SCALE GENOMIC DNA]</scope>
    <source>
        <strain evidence="3">cv. PI 614886</strain>
    </source>
</reference>
<accession>A0A803MCF4</accession>
<dbReference type="AlphaFoldDB" id="A0A803MCF4"/>
<dbReference type="GO" id="GO:0004827">
    <property type="term" value="F:proline-tRNA ligase activity"/>
    <property type="evidence" value="ECO:0007669"/>
    <property type="project" value="InterPro"/>
</dbReference>
<dbReference type="InterPro" id="IPR045864">
    <property type="entry name" value="aa-tRNA-synth_II/BPL/LPL"/>
</dbReference>
<dbReference type="InterPro" id="IPR004499">
    <property type="entry name" value="Pro-tRNA-ligase_IIa_arc-type"/>
</dbReference>
<dbReference type="GO" id="GO:0017101">
    <property type="term" value="C:aminoacyl-tRNA synthetase multienzyme complex"/>
    <property type="evidence" value="ECO:0007669"/>
    <property type="project" value="TreeGrafter"/>
</dbReference>
<dbReference type="EnsemblPlants" id="AUR62027147-RA">
    <property type="protein sequence ID" value="AUR62027147-RA:cds"/>
    <property type="gene ID" value="AUR62027147"/>
</dbReference>
<dbReference type="Gene3D" id="3.30.930.10">
    <property type="entry name" value="Bira Bifunctional Protein, Domain 2"/>
    <property type="match status" value="1"/>
</dbReference>
<reference evidence="3" key="2">
    <citation type="submission" date="2021-03" db="UniProtKB">
        <authorList>
            <consortium name="EnsemblPlants"/>
        </authorList>
    </citation>
    <scope>IDENTIFICATION</scope>
</reference>
<dbReference type="PANTHER" id="PTHR43382">
    <property type="entry name" value="PROLYL-TRNA SYNTHETASE"/>
    <property type="match status" value="1"/>
</dbReference>
<protein>
    <submittedName>
        <fullName evidence="3">Uncharacterized protein</fullName>
    </submittedName>
</protein>
<keyword evidence="2" id="KW-0732">Signal</keyword>
<proteinExistence type="predicted"/>
<organism evidence="3 4">
    <name type="scientific">Chenopodium quinoa</name>
    <name type="common">Quinoa</name>
    <dbReference type="NCBI Taxonomy" id="63459"/>
    <lineage>
        <taxon>Eukaryota</taxon>
        <taxon>Viridiplantae</taxon>
        <taxon>Streptophyta</taxon>
        <taxon>Embryophyta</taxon>
        <taxon>Tracheophyta</taxon>
        <taxon>Spermatophyta</taxon>
        <taxon>Magnoliopsida</taxon>
        <taxon>eudicotyledons</taxon>
        <taxon>Gunneridae</taxon>
        <taxon>Pentapetalae</taxon>
        <taxon>Caryophyllales</taxon>
        <taxon>Chenopodiaceae</taxon>
        <taxon>Chenopodioideae</taxon>
        <taxon>Atripliceae</taxon>
        <taxon>Chenopodium</taxon>
    </lineage>
</organism>
<feature type="chain" id="PRO_5030799958" evidence="2">
    <location>
        <begin position="27"/>
        <end position="100"/>
    </location>
</feature>
<evidence type="ECO:0000313" key="4">
    <source>
        <dbReference type="Proteomes" id="UP000596660"/>
    </source>
</evidence>
<evidence type="ECO:0000313" key="3">
    <source>
        <dbReference type="EnsemblPlants" id="AUR62027147-RA:cds"/>
    </source>
</evidence>
<dbReference type="PANTHER" id="PTHR43382:SF2">
    <property type="entry name" value="BIFUNCTIONAL GLUTAMATE_PROLINE--TRNA LIGASE"/>
    <property type="match status" value="1"/>
</dbReference>